<dbReference type="Proteomes" id="UP000294844">
    <property type="component" value="Unassembled WGS sequence"/>
</dbReference>
<sequence>MPHSPFLHVSLLDTCVGWRDMRSPLRFHDHDSGNIHQCSGIRDIAGNHADLTVHLHTRHACGAQGSHRAVEIALFDRHGDPLSRHCGACTSPEPTSTAGTLSGVACCNSTAHNCLPVSPVASHHNAAIPDTWGVAMLVPLIEL</sequence>
<protein>
    <submittedName>
        <fullName evidence="1">Uncharacterized protein</fullName>
    </submittedName>
</protein>
<organism evidence="1 4">
    <name type="scientific">Mycobacteroides salmoniphilum</name>
    <dbReference type="NCBI Taxonomy" id="404941"/>
    <lineage>
        <taxon>Bacteria</taxon>
        <taxon>Bacillati</taxon>
        <taxon>Actinomycetota</taxon>
        <taxon>Actinomycetes</taxon>
        <taxon>Mycobacteriales</taxon>
        <taxon>Mycobacteriaceae</taxon>
        <taxon>Mycobacteroides</taxon>
    </lineage>
</organism>
<accession>A0A4R8SGB8</accession>
<evidence type="ECO:0000313" key="3">
    <source>
        <dbReference type="Proteomes" id="UP000294844"/>
    </source>
</evidence>
<reference evidence="3 4" key="1">
    <citation type="journal article" date="2019" name="Sci. Rep.">
        <title>Extended insight into the Mycobacterium chelonae-abscessus complex through whole genome sequencing of Mycobacterium salmoniphilum outbreak and Mycobacterium salmoniphilum-like strains.</title>
        <authorList>
            <person name="Behra P.R.K."/>
            <person name="Das S."/>
            <person name="Pettersson B.M.F."/>
            <person name="Shirreff L."/>
            <person name="DuCote T."/>
            <person name="Jacobsson K.G."/>
            <person name="Ennis D.G."/>
            <person name="Kirsebom L.A."/>
        </authorList>
    </citation>
    <scope>NUCLEOTIDE SEQUENCE [LARGE SCALE GENOMIC DNA]</scope>
    <source>
        <strain evidence="2 3">CCUG 60883</strain>
        <strain evidence="1 4">CCUG 60885</strain>
    </source>
</reference>
<dbReference type="EMBL" id="PECM01000008">
    <property type="protein sequence ID" value="TEA04949.1"/>
    <property type="molecule type" value="Genomic_DNA"/>
</dbReference>
<comment type="caution">
    <text evidence="1">The sequence shown here is derived from an EMBL/GenBank/DDBJ whole genome shotgun (WGS) entry which is preliminary data.</text>
</comment>
<evidence type="ECO:0000313" key="1">
    <source>
        <dbReference type="EMBL" id="TDZ95852.1"/>
    </source>
</evidence>
<evidence type="ECO:0000313" key="2">
    <source>
        <dbReference type="EMBL" id="TEA04949.1"/>
    </source>
</evidence>
<evidence type="ECO:0000313" key="4">
    <source>
        <dbReference type="Proteomes" id="UP000295685"/>
    </source>
</evidence>
<dbReference type="AlphaFoldDB" id="A0A4R8SGB8"/>
<proteinExistence type="predicted"/>
<dbReference type="Proteomes" id="UP000295685">
    <property type="component" value="Unassembled WGS sequence"/>
</dbReference>
<keyword evidence="3" id="KW-1185">Reference proteome</keyword>
<dbReference type="EMBL" id="PECK01000003">
    <property type="protein sequence ID" value="TDZ95852.1"/>
    <property type="molecule type" value="Genomic_DNA"/>
</dbReference>
<name>A0A4R8SGB8_9MYCO</name>
<gene>
    <name evidence="2" type="ORF">CCUG60883_02248</name>
    <name evidence="1" type="ORF">CCUG60885_01989</name>
</gene>